<organism evidence="1 2">
    <name type="scientific">Araneus ventricosus</name>
    <name type="common">Orbweaver spider</name>
    <name type="synonym">Epeira ventricosa</name>
    <dbReference type="NCBI Taxonomy" id="182803"/>
    <lineage>
        <taxon>Eukaryota</taxon>
        <taxon>Metazoa</taxon>
        <taxon>Ecdysozoa</taxon>
        <taxon>Arthropoda</taxon>
        <taxon>Chelicerata</taxon>
        <taxon>Arachnida</taxon>
        <taxon>Araneae</taxon>
        <taxon>Araneomorphae</taxon>
        <taxon>Entelegynae</taxon>
        <taxon>Araneoidea</taxon>
        <taxon>Araneidae</taxon>
        <taxon>Araneus</taxon>
    </lineage>
</organism>
<dbReference type="Proteomes" id="UP000499080">
    <property type="component" value="Unassembled WGS sequence"/>
</dbReference>
<protein>
    <submittedName>
        <fullName evidence="1">Uncharacterized protein</fullName>
    </submittedName>
</protein>
<accession>A0A4Y2HY37</accession>
<proteinExistence type="predicted"/>
<reference evidence="1 2" key="1">
    <citation type="journal article" date="2019" name="Sci. Rep.">
        <title>Orb-weaving spider Araneus ventricosus genome elucidates the spidroin gene catalogue.</title>
        <authorList>
            <person name="Kono N."/>
            <person name="Nakamura H."/>
            <person name="Ohtoshi R."/>
            <person name="Moran D.A.P."/>
            <person name="Shinohara A."/>
            <person name="Yoshida Y."/>
            <person name="Fujiwara M."/>
            <person name="Mori M."/>
            <person name="Tomita M."/>
            <person name="Arakawa K."/>
        </authorList>
    </citation>
    <scope>NUCLEOTIDE SEQUENCE [LARGE SCALE GENOMIC DNA]</scope>
</reference>
<dbReference type="EMBL" id="BGPR01002233">
    <property type="protein sequence ID" value="GBM70155.1"/>
    <property type="molecule type" value="Genomic_DNA"/>
</dbReference>
<gene>
    <name evidence="1" type="ORF">AVEN_1801_1</name>
</gene>
<keyword evidence="2" id="KW-1185">Reference proteome</keyword>
<evidence type="ECO:0000313" key="2">
    <source>
        <dbReference type="Proteomes" id="UP000499080"/>
    </source>
</evidence>
<sequence>MYKGTNSLALRTVPEPLEDYFYNEPTANHGKGANPPRTINHHLPLANGFVFGSVLQYALVCRFHLAGSKKIREERRTTFEHIPTSTANPFVFTEKPTGFVSPREVREPIGSQWYTLLKVNRPNVKIAKEMESINLRSQSHDKHKCAYHLTSNEKVALCCIVTSRPFLKVGFS</sequence>
<name>A0A4Y2HY37_ARAVE</name>
<comment type="caution">
    <text evidence="1">The sequence shown here is derived from an EMBL/GenBank/DDBJ whole genome shotgun (WGS) entry which is preliminary data.</text>
</comment>
<dbReference type="AlphaFoldDB" id="A0A4Y2HY37"/>
<evidence type="ECO:0000313" key="1">
    <source>
        <dbReference type="EMBL" id="GBM70155.1"/>
    </source>
</evidence>